<dbReference type="InterPro" id="IPR013113">
    <property type="entry name" value="SIP_FAD-bd"/>
</dbReference>
<organism evidence="3 4">
    <name type="scientific">Achromobacter pulmonis</name>
    <dbReference type="NCBI Taxonomy" id="1389932"/>
    <lineage>
        <taxon>Bacteria</taxon>
        <taxon>Pseudomonadati</taxon>
        <taxon>Pseudomonadota</taxon>
        <taxon>Betaproteobacteria</taxon>
        <taxon>Burkholderiales</taxon>
        <taxon>Alcaligenaceae</taxon>
        <taxon>Achromobacter</taxon>
    </lineage>
</organism>
<dbReference type="InterPro" id="IPR017927">
    <property type="entry name" value="FAD-bd_FR_type"/>
</dbReference>
<dbReference type="Proteomes" id="UP000235994">
    <property type="component" value="Unassembled WGS sequence"/>
</dbReference>
<dbReference type="PROSITE" id="PS51384">
    <property type="entry name" value="FAD_FR"/>
    <property type="match status" value="1"/>
</dbReference>
<comment type="similarity">
    <text evidence="1">Belongs to the SIP oxidoreductase family.</text>
</comment>
<dbReference type="Gene3D" id="2.40.30.10">
    <property type="entry name" value="Translation factors"/>
    <property type="match status" value="1"/>
</dbReference>
<dbReference type="SUPFAM" id="SSF63380">
    <property type="entry name" value="Riboflavin synthase domain-like"/>
    <property type="match status" value="1"/>
</dbReference>
<comment type="caution">
    <text evidence="3">The sequence shown here is derived from an EMBL/GenBank/DDBJ whole genome shotgun (WGS) entry which is preliminary data.</text>
</comment>
<dbReference type="CDD" id="cd06193">
    <property type="entry name" value="siderophore_interacting"/>
    <property type="match status" value="1"/>
</dbReference>
<dbReference type="InterPro" id="IPR017938">
    <property type="entry name" value="Riboflavin_synthase-like_b-brl"/>
</dbReference>
<gene>
    <name evidence="3" type="ORF">C1I89_14060</name>
</gene>
<dbReference type="GO" id="GO:0016491">
    <property type="term" value="F:oxidoreductase activity"/>
    <property type="evidence" value="ECO:0007669"/>
    <property type="project" value="InterPro"/>
</dbReference>
<dbReference type="AlphaFoldDB" id="A0A2N8KJF5"/>
<name>A0A2N8KJF5_9BURK</name>
<accession>A0A2N8KJF5</accession>
<keyword evidence="4" id="KW-1185">Reference proteome</keyword>
<sequence length="271" mass="29369">MTRTDLNVERVRHELKARVLTVAHVERIAGLLARVTFTGDDLHDFVSASFDDHVKLFFSPDPSLPPVLPSFGSDGITFPEGAPRPAARDYTPRRYDAARRELVIDFVLHGDGPASTWAEQAAPGQRLGIAGPRGSFVVPTGFDWHLLIGDETALPAIARRLEELPETAQALALIEVPHAANEIALASPARATVRWLHRDGAASGDGAALLDAARELRLPPGEGYVWIAAESAVARALREVMVAGHGVDKRRIRAASYWKRGAAAVHESHED</sequence>
<reference evidence="3 4" key="1">
    <citation type="submission" date="2018-01" db="EMBL/GenBank/DDBJ databases">
        <title>The draft genome of an aniline degradation strain ANB-1.</title>
        <authorList>
            <person name="Zhang L."/>
            <person name="Jiang J."/>
        </authorList>
    </citation>
    <scope>NUCLEOTIDE SEQUENCE [LARGE SCALE GENOMIC DNA]</scope>
    <source>
        <strain evidence="3 4">ANB-1</strain>
    </source>
</reference>
<dbReference type="PANTHER" id="PTHR30157:SF0">
    <property type="entry name" value="NADPH-DEPENDENT FERRIC-CHELATE REDUCTASE"/>
    <property type="match status" value="1"/>
</dbReference>
<dbReference type="Gene3D" id="3.40.50.80">
    <property type="entry name" value="Nucleotide-binding domain of ferredoxin-NADP reductase (FNR) module"/>
    <property type="match status" value="1"/>
</dbReference>
<dbReference type="RefSeq" id="WP_102773372.1">
    <property type="nucleotide sequence ID" value="NZ_POQS01000003.1"/>
</dbReference>
<dbReference type="InterPro" id="IPR007037">
    <property type="entry name" value="SIP_rossman_dom"/>
</dbReference>
<dbReference type="InterPro" id="IPR039374">
    <property type="entry name" value="SIP_fam"/>
</dbReference>
<dbReference type="EMBL" id="POQS01000003">
    <property type="protein sequence ID" value="PND33591.1"/>
    <property type="molecule type" value="Genomic_DNA"/>
</dbReference>
<dbReference type="FunFam" id="2.40.30.10:FF:000055">
    <property type="entry name" value="Siderophore-interacting family protein"/>
    <property type="match status" value="1"/>
</dbReference>
<proteinExistence type="inferred from homology"/>
<dbReference type="Pfam" id="PF04954">
    <property type="entry name" value="SIP"/>
    <property type="match status" value="1"/>
</dbReference>
<evidence type="ECO:0000313" key="4">
    <source>
        <dbReference type="Proteomes" id="UP000235994"/>
    </source>
</evidence>
<dbReference type="Pfam" id="PF08021">
    <property type="entry name" value="FAD_binding_9"/>
    <property type="match status" value="1"/>
</dbReference>
<evidence type="ECO:0000256" key="1">
    <source>
        <dbReference type="ARBA" id="ARBA00035644"/>
    </source>
</evidence>
<evidence type="ECO:0000259" key="2">
    <source>
        <dbReference type="PROSITE" id="PS51384"/>
    </source>
</evidence>
<dbReference type="PANTHER" id="PTHR30157">
    <property type="entry name" value="FERRIC REDUCTASE, NADPH-DEPENDENT"/>
    <property type="match status" value="1"/>
</dbReference>
<evidence type="ECO:0000313" key="3">
    <source>
        <dbReference type="EMBL" id="PND33591.1"/>
    </source>
</evidence>
<feature type="domain" description="FAD-binding FR-type" evidence="2">
    <location>
        <begin position="15"/>
        <end position="139"/>
    </location>
</feature>
<dbReference type="InterPro" id="IPR039261">
    <property type="entry name" value="FNR_nucleotide-bd"/>
</dbReference>
<protein>
    <submittedName>
        <fullName evidence="3">NADPH-dependent ferric siderophore reductase</fullName>
    </submittedName>
</protein>